<dbReference type="STRING" id="1161919.EPIR_3130"/>
<evidence type="ECO:0000313" key="2">
    <source>
        <dbReference type="EMBL" id="CCG88493.1"/>
    </source>
</evidence>
<dbReference type="Proteomes" id="UP000018217">
    <property type="component" value="Unassembled WGS sequence"/>
</dbReference>
<reference evidence="2 3" key="1">
    <citation type="journal article" date="2013" name="Syst. Appl. Microbiol.">
        <title>Phylogenetic position and virulence apparatus of the pear flower necrosis pathogen Erwinia piriflorinigrans CFBP 5888T as assessed by comparative genomics.</title>
        <authorList>
            <person name="Smits T.H."/>
            <person name="Rezzonico F."/>
            <person name="Lopez M.M."/>
            <person name="Blom J."/>
            <person name="Goesmann A."/>
            <person name="Frey J.E."/>
            <person name="Duffy B."/>
        </authorList>
    </citation>
    <scope>NUCLEOTIDE SEQUENCE [LARGE SCALE GENOMIC DNA]</scope>
    <source>
        <strain evidence="3">CFBP5888</strain>
    </source>
</reference>
<sequence length="83" mass="9098">MLTLDEMLAERGSDSRTRIESLADELRQEVALSKLREELNIPPTGQPGAKEAAGNTPHLPSLKRYVETLGGELNGDAEPQTRK</sequence>
<dbReference type="RefSeq" id="WP_023656255.1">
    <property type="nucleotide sequence ID" value="NZ_CAHS01000021.1"/>
</dbReference>
<name>V5ZAV5_9GAMM</name>
<dbReference type="OrthoDB" id="129597at2"/>
<keyword evidence="3" id="KW-1185">Reference proteome</keyword>
<dbReference type="AlphaFoldDB" id="V5ZAV5"/>
<dbReference type="EMBL" id="CAHS01000021">
    <property type="protein sequence ID" value="CCG88493.1"/>
    <property type="molecule type" value="Genomic_DNA"/>
</dbReference>
<evidence type="ECO:0000313" key="3">
    <source>
        <dbReference type="Proteomes" id="UP000018217"/>
    </source>
</evidence>
<feature type="region of interest" description="Disordered" evidence="1">
    <location>
        <begin position="40"/>
        <end position="61"/>
    </location>
</feature>
<organism evidence="2 3">
    <name type="scientific">Erwinia piriflorinigrans CFBP 5888</name>
    <dbReference type="NCBI Taxonomy" id="1161919"/>
    <lineage>
        <taxon>Bacteria</taxon>
        <taxon>Pseudomonadati</taxon>
        <taxon>Pseudomonadota</taxon>
        <taxon>Gammaproteobacteria</taxon>
        <taxon>Enterobacterales</taxon>
        <taxon>Erwiniaceae</taxon>
        <taxon>Erwinia</taxon>
    </lineage>
</organism>
<evidence type="ECO:0000256" key="1">
    <source>
        <dbReference type="SAM" id="MobiDB-lite"/>
    </source>
</evidence>
<proteinExistence type="predicted"/>
<accession>V5ZAV5</accession>
<protein>
    <submittedName>
        <fullName evidence="2">Uncharacterized protein</fullName>
    </submittedName>
</protein>
<gene>
    <name evidence="2" type="ORF">EPIR_3130</name>
</gene>
<comment type="caution">
    <text evidence="2">The sequence shown here is derived from an EMBL/GenBank/DDBJ whole genome shotgun (WGS) entry which is preliminary data.</text>
</comment>